<keyword evidence="3" id="KW-0496">Mitochondrion</keyword>
<dbReference type="SUPFAM" id="SSF54427">
    <property type="entry name" value="NTF2-like"/>
    <property type="match status" value="1"/>
</dbReference>
<dbReference type="InterPro" id="IPR051975">
    <property type="entry name" value="mtLSU_mL45"/>
</dbReference>
<reference evidence="4 5" key="1">
    <citation type="submission" date="2018-04" db="EMBL/GenBank/DDBJ databases">
        <authorList>
            <person name="Huttner S."/>
            <person name="Dainat J."/>
        </authorList>
    </citation>
    <scope>NUCLEOTIDE SEQUENCE [LARGE SCALE GENOMIC DNA]</scope>
</reference>
<sequence length="223" mass="25211">MPGTFVLPPLSQFPRPLGQKFRLLGYWIVIKGQETITNAFHRFMSKPTLFSRARFKPKRSTLIPTAKALHRAMAEALASGDKDTINKVCGRRLASQLLASIDARPRGRRYGWELVGYTNKLFYPSVKSHKISPVSRERHAPIIQQAVVAISSRQRRVEYDAHGQVVPGSEKEIEVVENVAISCMVDTRTWTQGEWRVVGSVRPTTLEGWKAEAELLKTTMLQQ</sequence>
<dbReference type="InterPro" id="IPR032710">
    <property type="entry name" value="NTF2-like_dom_sf"/>
</dbReference>
<accession>A0A446BB23</accession>
<keyword evidence="2" id="KW-0809">Transit peptide</keyword>
<evidence type="ECO:0000256" key="3">
    <source>
        <dbReference type="ARBA" id="ARBA00023128"/>
    </source>
</evidence>
<name>A0A446BB23_9PEZI</name>
<dbReference type="PANTHER" id="PTHR28554">
    <property type="entry name" value="39S RIBOSOMAL PROTEIN L45, MITOCHONDRIAL"/>
    <property type="match status" value="1"/>
</dbReference>
<evidence type="ECO:0000313" key="4">
    <source>
        <dbReference type="EMBL" id="SPQ19716.1"/>
    </source>
</evidence>
<dbReference type="AlphaFoldDB" id="A0A446BB23"/>
<evidence type="ECO:0000256" key="2">
    <source>
        <dbReference type="ARBA" id="ARBA00022946"/>
    </source>
</evidence>
<evidence type="ECO:0000256" key="1">
    <source>
        <dbReference type="ARBA" id="ARBA00004173"/>
    </source>
</evidence>
<comment type="subcellular location">
    <subcellularLocation>
        <location evidence="1">Mitochondrion</location>
    </subcellularLocation>
</comment>
<dbReference type="Gene3D" id="3.10.450.240">
    <property type="match status" value="1"/>
</dbReference>
<proteinExistence type="predicted"/>
<organism evidence="4 5">
    <name type="scientific">Thermothielavioides terrestris</name>
    <dbReference type="NCBI Taxonomy" id="2587410"/>
    <lineage>
        <taxon>Eukaryota</taxon>
        <taxon>Fungi</taxon>
        <taxon>Dikarya</taxon>
        <taxon>Ascomycota</taxon>
        <taxon>Pezizomycotina</taxon>
        <taxon>Sordariomycetes</taxon>
        <taxon>Sordariomycetidae</taxon>
        <taxon>Sordariales</taxon>
        <taxon>Chaetomiaceae</taxon>
        <taxon>Thermothielavioides</taxon>
    </lineage>
</organism>
<dbReference type="EMBL" id="OUUZ01000001">
    <property type="protein sequence ID" value="SPQ19716.1"/>
    <property type="molecule type" value="Genomic_DNA"/>
</dbReference>
<protein>
    <submittedName>
        <fullName evidence="4">C3fab958-fdc3-427d-a8ee-1ef0a0606cda</fullName>
    </submittedName>
</protein>
<dbReference type="Proteomes" id="UP000289323">
    <property type="component" value="Unassembled WGS sequence"/>
</dbReference>
<dbReference type="PANTHER" id="PTHR28554:SF1">
    <property type="entry name" value="LARGE RIBOSOMAL SUBUNIT PROTEIN ML45"/>
    <property type="match status" value="1"/>
</dbReference>
<dbReference type="GO" id="GO:0005739">
    <property type="term" value="C:mitochondrion"/>
    <property type="evidence" value="ECO:0007669"/>
    <property type="project" value="UniProtKB-SubCell"/>
</dbReference>
<gene>
    <name evidence="4" type="ORF">TT172_LOCUS2135</name>
</gene>
<evidence type="ECO:0000313" key="5">
    <source>
        <dbReference type="Proteomes" id="UP000289323"/>
    </source>
</evidence>